<dbReference type="Proteomes" id="UP001190465">
    <property type="component" value="Chromosome"/>
</dbReference>
<dbReference type="Pfam" id="PF07992">
    <property type="entry name" value="Pyr_redox_2"/>
    <property type="match status" value="1"/>
</dbReference>
<evidence type="ECO:0000313" key="7">
    <source>
        <dbReference type="Proteomes" id="UP001190465"/>
    </source>
</evidence>
<dbReference type="RefSeq" id="WP_308479683.1">
    <property type="nucleotide sequence ID" value="NZ_OY726397.1"/>
</dbReference>
<keyword evidence="4" id="KW-0560">Oxidoreductase</keyword>
<evidence type="ECO:0000259" key="5">
    <source>
        <dbReference type="Pfam" id="PF07992"/>
    </source>
</evidence>
<gene>
    <name evidence="6" type="ORF">MU0053_004385</name>
</gene>
<evidence type="ECO:0000256" key="3">
    <source>
        <dbReference type="ARBA" id="ARBA00022827"/>
    </source>
</evidence>
<dbReference type="InterPro" id="IPR016156">
    <property type="entry name" value="FAD/NAD-linked_Rdtase_dimer_sf"/>
</dbReference>
<dbReference type="PANTHER" id="PTHR43557">
    <property type="entry name" value="APOPTOSIS-INDUCING FACTOR 1"/>
    <property type="match status" value="1"/>
</dbReference>
<name>A0ABN9NUI7_9MYCO</name>
<feature type="domain" description="FAD/NAD(P)-binding" evidence="5">
    <location>
        <begin position="2"/>
        <end position="287"/>
    </location>
</feature>
<dbReference type="PANTHER" id="PTHR43557:SF2">
    <property type="entry name" value="RIESKE DOMAIN-CONTAINING PROTEIN-RELATED"/>
    <property type="match status" value="1"/>
</dbReference>
<reference evidence="6 7" key="1">
    <citation type="submission" date="2023-08" db="EMBL/GenBank/DDBJ databases">
        <authorList>
            <person name="Folkvardsen B D."/>
            <person name="Norman A."/>
        </authorList>
    </citation>
    <scope>NUCLEOTIDE SEQUENCE [LARGE SCALE GENOMIC DNA]</scope>
    <source>
        <strain evidence="6 7">Mu0053</strain>
    </source>
</reference>
<sequence length="390" mass="40831">MIGASAAGISAADGLRDAGFEGRITILSGEDVPPYARHSLSNNLLAAVGDQHPPPLRTSEHFASQEIDLRLGEAATALDIDRQNVITTNGEPIPYDAAIVTTGARARVVRTSGGSPLPVLRTTNDLVALRAIAATCDDIAIIGAGFIGLEVAAVLQESGVQVTVFGAQPLPLVETFGPEVAATSLKLHRHRGVVMQMSSPVVEVRGGPGSYRIVTGDGRGYRAAYVLAAVGAEPDTDWLSRSGVAIDRGIVCDAAGATSVSKVFAAGDAVRSAGNLSRHWAGAVEHGRHVARNLARNERVPFRHLPYVSTTQYGRQYSCCGSRYPGDEVLVIDGHLDGDFVALFTDGSAFHGAASCGHGDLLRDCHAVLRRGATLNDVFRRFGLTGPAAV</sequence>
<evidence type="ECO:0000256" key="1">
    <source>
        <dbReference type="ARBA" id="ARBA00001974"/>
    </source>
</evidence>
<keyword evidence="7" id="KW-1185">Reference proteome</keyword>
<dbReference type="Gene3D" id="3.50.50.60">
    <property type="entry name" value="FAD/NAD(P)-binding domain"/>
    <property type="match status" value="2"/>
</dbReference>
<protein>
    <submittedName>
        <fullName evidence="6">NAD(P)/FAD-dependent oxidoreductase</fullName>
    </submittedName>
</protein>
<dbReference type="SUPFAM" id="SSF51905">
    <property type="entry name" value="FAD/NAD(P)-binding domain"/>
    <property type="match status" value="1"/>
</dbReference>
<accession>A0ABN9NUI7</accession>
<proteinExistence type="predicted"/>
<dbReference type="InterPro" id="IPR050446">
    <property type="entry name" value="FAD-oxidoreductase/Apoptosis"/>
</dbReference>
<keyword evidence="2" id="KW-0285">Flavoprotein</keyword>
<dbReference type="InterPro" id="IPR036188">
    <property type="entry name" value="FAD/NAD-bd_sf"/>
</dbReference>
<comment type="cofactor">
    <cofactor evidence="1">
        <name>FAD</name>
        <dbReference type="ChEBI" id="CHEBI:57692"/>
    </cofactor>
</comment>
<organism evidence="6 7">
    <name type="scientific">[Mycobacterium] burgundiense</name>
    <dbReference type="NCBI Taxonomy" id="3064286"/>
    <lineage>
        <taxon>Bacteria</taxon>
        <taxon>Bacillati</taxon>
        <taxon>Actinomycetota</taxon>
        <taxon>Actinomycetes</taxon>
        <taxon>Mycobacteriales</taxon>
        <taxon>Mycobacteriaceae</taxon>
        <taxon>Mycolicibacterium</taxon>
    </lineage>
</organism>
<keyword evidence="3" id="KW-0274">FAD</keyword>
<dbReference type="SUPFAM" id="SSF55424">
    <property type="entry name" value="FAD/NAD-linked reductases, dimerisation (C-terminal) domain"/>
    <property type="match status" value="1"/>
</dbReference>
<dbReference type="PRINTS" id="PR00411">
    <property type="entry name" value="PNDRDTASEI"/>
</dbReference>
<evidence type="ECO:0000313" key="6">
    <source>
        <dbReference type="EMBL" id="CAJ1509986.1"/>
    </source>
</evidence>
<evidence type="ECO:0000256" key="4">
    <source>
        <dbReference type="ARBA" id="ARBA00023002"/>
    </source>
</evidence>
<dbReference type="EMBL" id="OY726397">
    <property type="protein sequence ID" value="CAJ1509986.1"/>
    <property type="molecule type" value="Genomic_DNA"/>
</dbReference>
<evidence type="ECO:0000256" key="2">
    <source>
        <dbReference type="ARBA" id="ARBA00022630"/>
    </source>
</evidence>
<dbReference type="PRINTS" id="PR00368">
    <property type="entry name" value="FADPNR"/>
</dbReference>
<dbReference type="InterPro" id="IPR023753">
    <property type="entry name" value="FAD/NAD-binding_dom"/>
</dbReference>